<dbReference type="GO" id="GO:0004141">
    <property type="term" value="F:dethiobiotin synthase activity"/>
    <property type="evidence" value="ECO:0007669"/>
    <property type="project" value="UniProtKB-UniRule"/>
</dbReference>
<keyword evidence="7 8" id="KW-0460">Magnesium</keyword>
<comment type="similarity">
    <text evidence="8">Belongs to the dethiobiotin synthetase family.</text>
</comment>
<dbReference type="EC" id="6.3.3.3" evidence="8"/>
<dbReference type="GO" id="GO:0009102">
    <property type="term" value="P:biotin biosynthetic process"/>
    <property type="evidence" value="ECO:0007669"/>
    <property type="project" value="UniProtKB-UniRule"/>
</dbReference>
<evidence type="ECO:0000256" key="3">
    <source>
        <dbReference type="ARBA" id="ARBA00022723"/>
    </source>
</evidence>
<dbReference type="GO" id="GO:0005829">
    <property type="term" value="C:cytosol"/>
    <property type="evidence" value="ECO:0007669"/>
    <property type="project" value="TreeGrafter"/>
</dbReference>
<keyword evidence="5 8" id="KW-0093">Biotin biosynthesis</keyword>
<dbReference type="InterPro" id="IPR027417">
    <property type="entry name" value="P-loop_NTPase"/>
</dbReference>
<evidence type="ECO:0000256" key="7">
    <source>
        <dbReference type="ARBA" id="ARBA00022842"/>
    </source>
</evidence>
<dbReference type="UniPathway" id="UPA00078">
    <property type="reaction ID" value="UER00161"/>
</dbReference>
<comment type="pathway">
    <text evidence="8">Cofactor biosynthesis; biotin biosynthesis; biotin from 7,8-diaminononanoate: step 1/2.</text>
</comment>
<dbReference type="GO" id="GO:0005524">
    <property type="term" value="F:ATP binding"/>
    <property type="evidence" value="ECO:0007669"/>
    <property type="project" value="UniProtKB-UniRule"/>
</dbReference>
<dbReference type="SUPFAM" id="SSF52540">
    <property type="entry name" value="P-loop containing nucleoside triphosphate hydrolases"/>
    <property type="match status" value="1"/>
</dbReference>
<feature type="binding site" evidence="8">
    <location>
        <position position="61"/>
    </location>
    <ligand>
        <name>ATP</name>
        <dbReference type="ChEBI" id="CHEBI:30616"/>
    </ligand>
</feature>
<comment type="catalytic activity">
    <reaction evidence="8">
        <text>(7R,8S)-7,8-diammoniononanoate + CO2 + ATP = (4R,5S)-dethiobiotin + ADP + phosphate + 3 H(+)</text>
        <dbReference type="Rhea" id="RHEA:15805"/>
        <dbReference type="ChEBI" id="CHEBI:15378"/>
        <dbReference type="ChEBI" id="CHEBI:16526"/>
        <dbReference type="ChEBI" id="CHEBI:30616"/>
        <dbReference type="ChEBI" id="CHEBI:43474"/>
        <dbReference type="ChEBI" id="CHEBI:149469"/>
        <dbReference type="ChEBI" id="CHEBI:149473"/>
        <dbReference type="ChEBI" id="CHEBI:456216"/>
        <dbReference type="EC" id="6.3.3.3"/>
    </reaction>
</comment>
<dbReference type="PANTHER" id="PTHR43210">
    <property type="entry name" value="DETHIOBIOTIN SYNTHETASE"/>
    <property type="match status" value="1"/>
</dbReference>
<dbReference type="HAMAP" id="MF_00336">
    <property type="entry name" value="BioD"/>
    <property type="match status" value="1"/>
</dbReference>
<keyword evidence="3 8" id="KW-0479">Metal-binding</keyword>
<dbReference type="AlphaFoldDB" id="A0A0N0XJ72"/>
<dbReference type="PANTHER" id="PTHR43210:SF5">
    <property type="entry name" value="DETHIOBIOTIN SYNTHETASE"/>
    <property type="match status" value="1"/>
</dbReference>
<sequence>MAARGWFITGTDTEVGKTVATSQLLRAFVANGYATAAMKPVASGCEVRRDEQGGEWWWNADVAAHAEASNLALPEALTNPYRFLPPISPHLAARDAGVEVSLPHLLDCAQQIGAQSDVLLVEGAGGWLAPLNETACMADLAAALGYPVILVVGMRLGCINHALLTVQSIKAQGVPLAGWIANQVDPEMSRYDDNLATLQQRIAAPLLGEIRHSAQALTQRLSDETVRLLV</sequence>
<dbReference type="RefSeq" id="WP_053937350.1">
    <property type="nucleotide sequence ID" value="NZ_LAQT01000006.1"/>
</dbReference>
<dbReference type="InterPro" id="IPR004472">
    <property type="entry name" value="DTB_synth_BioD"/>
</dbReference>
<evidence type="ECO:0000256" key="6">
    <source>
        <dbReference type="ARBA" id="ARBA00022840"/>
    </source>
</evidence>
<keyword evidence="1 8" id="KW-0963">Cytoplasm</keyword>
<keyword evidence="4 8" id="KW-0547">Nucleotide-binding</keyword>
<feature type="binding site" evidence="8">
    <location>
        <position position="18"/>
    </location>
    <ligand>
        <name>Mg(2+)</name>
        <dbReference type="ChEBI" id="CHEBI:18420"/>
    </ligand>
</feature>
<keyword evidence="2 8" id="KW-0436">Ligase</keyword>
<name>A0A0N0XJ72_9NEIS</name>
<feature type="binding site" evidence="8">
    <location>
        <position position="43"/>
    </location>
    <ligand>
        <name>substrate</name>
    </ligand>
</feature>
<feature type="binding site" evidence="8">
    <location>
        <begin position="122"/>
        <end position="125"/>
    </location>
    <ligand>
        <name>ATP</name>
        <dbReference type="ChEBI" id="CHEBI:30616"/>
    </ligand>
</feature>
<dbReference type="Proteomes" id="UP000037939">
    <property type="component" value="Unassembled WGS sequence"/>
</dbReference>
<accession>A0A0N0XJ72</accession>
<feature type="active site" evidence="8">
    <location>
        <position position="39"/>
    </location>
</feature>
<dbReference type="CDD" id="cd03109">
    <property type="entry name" value="DTBS"/>
    <property type="match status" value="1"/>
</dbReference>
<dbReference type="EMBL" id="LAQT01000006">
    <property type="protein sequence ID" value="KPC53532.1"/>
    <property type="molecule type" value="Genomic_DNA"/>
</dbReference>
<organism evidence="9 10">
    <name type="scientific">Amantichitinum ursilacus</name>
    <dbReference type="NCBI Taxonomy" id="857265"/>
    <lineage>
        <taxon>Bacteria</taxon>
        <taxon>Pseudomonadati</taxon>
        <taxon>Pseudomonadota</taxon>
        <taxon>Betaproteobacteria</taxon>
        <taxon>Neisseriales</taxon>
        <taxon>Chitinibacteraceae</taxon>
        <taxon>Amantichitinum</taxon>
    </lineage>
</organism>
<feature type="binding site" evidence="8">
    <location>
        <position position="122"/>
    </location>
    <ligand>
        <name>Mg(2+)</name>
        <dbReference type="ChEBI" id="CHEBI:18420"/>
    </ligand>
</feature>
<dbReference type="STRING" id="857265.WG78_08425"/>
<dbReference type="OrthoDB" id="9802097at2"/>
<evidence type="ECO:0000256" key="2">
    <source>
        <dbReference type="ARBA" id="ARBA00022598"/>
    </source>
</evidence>
<feature type="binding site" evidence="8">
    <location>
        <begin position="182"/>
        <end position="183"/>
    </location>
    <ligand>
        <name>ATP</name>
        <dbReference type="ChEBI" id="CHEBI:30616"/>
    </ligand>
</feature>
<feature type="binding site" evidence="8">
    <location>
        <position position="61"/>
    </location>
    <ligand>
        <name>Mg(2+)</name>
        <dbReference type="ChEBI" id="CHEBI:18420"/>
    </ligand>
</feature>
<dbReference type="FunFam" id="3.40.50.300:FF:000292">
    <property type="entry name" value="ATP-dependent dethiobiotin synthetase BioD"/>
    <property type="match status" value="1"/>
</dbReference>
<evidence type="ECO:0000256" key="1">
    <source>
        <dbReference type="ARBA" id="ARBA00022490"/>
    </source>
</evidence>
<evidence type="ECO:0000313" key="10">
    <source>
        <dbReference type="Proteomes" id="UP000037939"/>
    </source>
</evidence>
<dbReference type="PATRIC" id="fig|857265.3.peg.1727"/>
<comment type="caution">
    <text evidence="9">The sequence shown here is derived from an EMBL/GenBank/DDBJ whole genome shotgun (WGS) entry which is preliminary data.</text>
</comment>
<comment type="function">
    <text evidence="8">Catalyzes a mechanistically unusual reaction, the ATP-dependent insertion of CO2 between the N7 and N8 nitrogen atoms of 7,8-diaminopelargonic acid (DAPA, also called 7,8-diammoniononanoate) to form a ureido ring.</text>
</comment>
<proteinExistence type="inferred from homology"/>
<evidence type="ECO:0000256" key="5">
    <source>
        <dbReference type="ARBA" id="ARBA00022756"/>
    </source>
</evidence>
<dbReference type="Gene3D" id="3.40.50.300">
    <property type="entry name" value="P-loop containing nucleotide triphosphate hydrolases"/>
    <property type="match status" value="1"/>
</dbReference>
<keyword evidence="6 8" id="KW-0067">ATP-binding</keyword>
<dbReference type="PIRSF" id="PIRSF006755">
    <property type="entry name" value="DTB_synth"/>
    <property type="match status" value="1"/>
</dbReference>
<comment type="subcellular location">
    <subcellularLocation>
        <location evidence="8">Cytoplasm</location>
    </subcellularLocation>
</comment>
<gene>
    <name evidence="9" type="primary">bioD1</name>
    <name evidence="8" type="synonym">bioD</name>
    <name evidence="9" type="ORF">WG78_08425</name>
</gene>
<keyword evidence="10" id="KW-1185">Reference proteome</keyword>
<comment type="cofactor">
    <cofactor evidence="8">
        <name>Mg(2+)</name>
        <dbReference type="ChEBI" id="CHEBI:18420"/>
    </cofactor>
</comment>
<comment type="subunit">
    <text evidence="8">Homodimer.</text>
</comment>
<dbReference type="NCBIfam" id="TIGR00347">
    <property type="entry name" value="bioD"/>
    <property type="match status" value="1"/>
</dbReference>
<feature type="binding site" evidence="8">
    <location>
        <begin position="14"/>
        <end position="19"/>
    </location>
    <ligand>
        <name>ATP</name>
        <dbReference type="ChEBI" id="CHEBI:30616"/>
    </ligand>
</feature>
<evidence type="ECO:0000256" key="8">
    <source>
        <dbReference type="HAMAP-Rule" id="MF_00336"/>
    </source>
</evidence>
<reference evidence="9 10" key="1">
    <citation type="submission" date="2015-07" db="EMBL/GenBank/DDBJ databases">
        <title>Draft genome sequence of the Amantichitinum ursilacus IGB-41, a new chitin-degrading bacterium.</title>
        <authorList>
            <person name="Kirstahler P."/>
            <person name="Guenther M."/>
            <person name="Grumaz C."/>
            <person name="Rupp S."/>
            <person name="Zibek S."/>
            <person name="Sohn K."/>
        </authorList>
    </citation>
    <scope>NUCLEOTIDE SEQUENCE [LARGE SCALE GENOMIC DNA]</scope>
    <source>
        <strain evidence="9 10">IGB-41</strain>
    </source>
</reference>
<dbReference type="GO" id="GO:0042803">
    <property type="term" value="F:protein homodimerization activity"/>
    <property type="evidence" value="ECO:0007669"/>
    <property type="project" value="UniProtKB-ARBA"/>
</dbReference>
<dbReference type="Pfam" id="PF13500">
    <property type="entry name" value="AAA_26"/>
    <property type="match status" value="1"/>
</dbReference>
<dbReference type="GO" id="GO:0000287">
    <property type="term" value="F:magnesium ion binding"/>
    <property type="evidence" value="ECO:0007669"/>
    <property type="project" value="UniProtKB-UniRule"/>
</dbReference>
<protein>
    <recommendedName>
        <fullName evidence="8">ATP-dependent dethiobiotin synthetase BioD</fullName>
        <ecNumber evidence="8">6.3.3.3</ecNumber>
    </recommendedName>
    <alternativeName>
        <fullName evidence="8">DTB synthetase</fullName>
        <shortName evidence="8">DTBS</shortName>
    </alternativeName>
    <alternativeName>
        <fullName evidence="8">Dethiobiotin synthase</fullName>
    </alternativeName>
</protein>
<comment type="caution">
    <text evidence="8">Lacks conserved residue(s) required for the propagation of feature annotation.</text>
</comment>
<evidence type="ECO:0000313" key="9">
    <source>
        <dbReference type="EMBL" id="KPC53532.1"/>
    </source>
</evidence>
<evidence type="ECO:0000256" key="4">
    <source>
        <dbReference type="ARBA" id="ARBA00022741"/>
    </source>
</evidence>